<proteinExistence type="inferred from homology"/>
<evidence type="ECO:0000313" key="3">
    <source>
        <dbReference type="EMBL" id="RCW31941.1"/>
    </source>
</evidence>
<dbReference type="GO" id="GO:0003677">
    <property type="term" value="F:DNA binding"/>
    <property type="evidence" value="ECO:0007669"/>
    <property type="project" value="InterPro"/>
</dbReference>
<evidence type="ECO:0000259" key="2">
    <source>
        <dbReference type="PROSITE" id="PS50943"/>
    </source>
</evidence>
<reference evidence="3 4" key="1">
    <citation type="submission" date="2018-07" db="EMBL/GenBank/DDBJ databases">
        <title>Freshwater and sediment microbial communities from various areas in North America, analyzing microbe dynamics in response to fracking.</title>
        <authorList>
            <person name="Lamendella R."/>
        </authorList>
    </citation>
    <scope>NUCLEOTIDE SEQUENCE [LARGE SCALE GENOMIC DNA]</scope>
    <source>
        <strain evidence="3 4">160A</strain>
    </source>
</reference>
<dbReference type="RefSeq" id="WP_114437321.1">
    <property type="nucleotide sequence ID" value="NZ_QPIZ01000016.1"/>
</dbReference>
<comment type="similarity">
    <text evidence="1">Belongs to the short-chain fatty acyl-CoA assimilation regulator (ScfR) family.</text>
</comment>
<evidence type="ECO:0000313" key="4">
    <source>
        <dbReference type="Proteomes" id="UP000252733"/>
    </source>
</evidence>
<dbReference type="Gene3D" id="1.10.260.40">
    <property type="entry name" value="lambda repressor-like DNA-binding domains"/>
    <property type="match status" value="1"/>
</dbReference>
<organism evidence="3 4">
    <name type="scientific">Marinilabilia salmonicolor</name>
    <dbReference type="NCBI Taxonomy" id="989"/>
    <lineage>
        <taxon>Bacteria</taxon>
        <taxon>Pseudomonadati</taxon>
        <taxon>Bacteroidota</taxon>
        <taxon>Bacteroidia</taxon>
        <taxon>Marinilabiliales</taxon>
        <taxon>Marinilabiliaceae</taxon>
        <taxon>Marinilabilia</taxon>
    </lineage>
</organism>
<protein>
    <submittedName>
        <fullName evidence="3">Zn-dependent peptidase ImmA (M78 family)</fullName>
    </submittedName>
</protein>
<dbReference type="CDD" id="cd00093">
    <property type="entry name" value="HTH_XRE"/>
    <property type="match status" value="1"/>
</dbReference>
<sequence>MKEVFAKRLKSARVLAALSQDQLVKDMGNIVTKNAISKYEKGEMMADGKILLALAKALKVKPDYFFRPYTVEIEKVEFRKKKRLSVKEVNSIKQNVTDFVERYLEVEQFLNISTSFSNPVANLSINNLDDIEKAALQVRKKWHLGLNALPNVIDLLEDNEIKVIEVDANEDFDGFSGWADGKIPIIVINKNYNAERKRLTALHELGHLILKLPDDLSEKQVEKKCFQFAGAMLLPELTFKSEIGNIRSHLALPELIAIKETYGISIQAIMARAKDLGIINLPRFINFRKWINNNRSEKDLGFYGGIERAFRFKQLIYRAASEEVISLSKAANLSNQKLAEFRKEFIAV</sequence>
<dbReference type="InterPro" id="IPR052345">
    <property type="entry name" value="Rad_response_metalloprotease"/>
</dbReference>
<name>A0A368UYS2_9BACT</name>
<dbReference type="InterPro" id="IPR010982">
    <property type="entry name" value="Lambda_DNA-bd_dom_sf"/>
</dbReference>
<dbReference type="PROSITE" id="PS50943">
    <property type="entry name" value="HTH_CROC1"/>
    <property type="match status" value="1"/>
</dbReference>
<dbReference type="Pfam" id="PF01381">
    <property type="entry name" value="HTH_3"/>
    <property type="match status" value="1"/>
</dbReference>
<accession>A0A368UYS2</accession>
<keyword evidence="4" id="KW-1185">Reference proteome</keyword>
<dbReference type="Pfam" id="PF06114">
    <property type="entry name" value="Peptidase_M78"/>
    <property type="match status" value="1"/>
</dbReference>
<dbReference type="PANTHER" id="PTHR43236:SF1">
    <property type="entry name" value="BLL7220 PROTEIN"/>
    <property type="match status" value="1"/>
</dbReference>
<dbReference type="Gene3D" id="1.10.10.2910">
    <property type="match status" value="1"/>
</dbReference>
<dbReference type="Proteomes" id="UP000252733">
    <property type="component" value="Unassembled WGS sequence"/>
</dbReference>
<gene>
    <name evidence="3" type="ORF">DFO77_1168</name>
</gene>
<comment type="caution">
    <text evidence="3">The sequence shown here is derived from an EMBL/GenBank/DDBJ whole genome shotgun (WGS) entry which is preliminary data.</text>
</comment>
<dbReference type="InterPro" id="IPR001387">
    <property type="entry name" value="Cro/C1-type_HTH"/>
</dbReference>
<dbReference type="PANTHER" id="PTHR43236">
    <property type="entry name" value="ANTITOXIN HIGA1"/>
    <property type="match status" value="1"/>
</dbReference>
<dbReference type="SUPFAM" id="SSF47413">
    <property type="entry name" value="lambda repressor-like DNA-binding domains"/>
    <property type="match status" value="1"/>
</dbReference>
<dbReference type="EMBL" id="QPIZ01000016">
    <property type="protein sequence ID" value="RCW31941.1"/>
    <property type="molecule type" value="Genomic_DNA"/>
</dbReference>
<feature type="domain" description="HTH cro/C1-type" evidence="2">
    <location>
        <begin position="9"/>
        <end position="65"/>
    </location>
</feature>
<dbReference type="InterPro" id="IPR010359">
    <property type="entry name" value="IrrE_HExxH"/>
</dbReference>
<dbReference type="AlphaFoldDB" id="A0A368UYS2"/>
<evidence type="ECO:0000256" key="1">
    <source>
        <dbReference type="ARBA" id="ARBA00007227"/>
    </source>
</evidence>
<dbReference type="SMART" id="SM00530">
    <property type="entry name" value="HTH_XRE"/>
    <property type="match status" value="1"/>
</dbReference>